<organism evidence="3 4">
    <name type="scientific">Trametes cubensis</name>
    <dbReference type="NCBI Taxonomy" id="1111947"/>
    <lineage>
        <taxon>Eukaryota</taxon>
        <taxon>Fungi</taxon>
        <taxon>Dikarya</taxon>
        <taxon>Basidiomycota</taxon>
        <taxon>Agaricomycotina</taxon>
        <taxon>Agaricomycetes</taxon>
        <taxon>Polyporales</taxon>
        <taxon>Polyporaceae</taxon>
        <taxon>Trametes</taxon>
    </lineage>
</organism>
<dbReference type="InterPro" id="IPR001810">
    <property type="entry name" value="F-box_dom"/>
</dbReference>
<keyword evidence="4" id="KW-1185">Reference proteome</keyword>
<feature type="coiled-coil region" evidence="1">
    <location>
        <begin position="26"/>
        <end position="53"/>
    </location>
</feature>
<dbReference type="PROSITE" id="PS50181">
    <property type="entry name" value="FBOX"/>
    <property type="match status" value="1"/>
</dbReference>
<dbReference type="Gene3D" id="1.20.1280.50">
    <property type="match status" value="1"/>
</dbReference>
<name>A0AAD7TXG2_9APHY</name>
<accession>A0AAD7TXG2</accession>
<sequence length="541" mass="61600">MHMVASSGLPSDVRTSLGLLAPGHKHAFALRKIQEYREQIAELNQSIELLKSVANNDTPILRLLPNELFIEVFRYLRPTKRAEICIAHVCRAWRTILCGTPEFWADLASIPDHSTAKPEDDWSCYLSCLTLSSPQALSLSLRGNRIPRMPEMRAHHPRITSLTLTFADSQLSEHLTDLYELFRLGLPSLEQLDLTVHDAFFEGITDVPEFGQHDLSSDIELPRLRILRTHGVFFTAFLARDSLRHLTLINERPMYLGNRTYLEARSYPELLEALQRCPALETLDLAYSMPRGPELDFTGPPDYFEPCVTLSKLRAVTISDETWHVRRFFEAVSFPPTTSVTIHNLAPDRQHAYAEALPRTRLLEVIPGLERMTLHFDDSAWKCSVRGFVGGDTERFAMHTTWLYELDGFPLADIREVFTFGPLVTDLDVVFGAYHSHERTSESWDQLLTNFYNIGYLGLQSIACSKLAEALSRQTSGAYPLPRLEELQIRCFVRDGSELEAEKLTFEGAIRVREAAGLKLRHWSILDVHVEDYVDQEGDSD</sequence>
<gene>
    <name evidence="3" type="ORF">ONZ51_g3564</name>
</gene>
<evidence type="ECO:0000259" key="2">
    <source>
        <dbReference type="PROSITE" id="PS50181"/>
    </source>
</evidence>
<dbReference type="InterPro" id="IPR036047">
    <property type="entry name" value="F-box-like_dom_sf"/>
</dbReference>
<dbReference type="AlphaFoldDB" id="A0AAD7TXG2"/>
<reference evidence="3" key="1">
    <citation type="submission" date="2022-11" db="EMBL/GenBank/DDBJ databases">
        <title>Genome Sequence of Cubamyces cubensis.</title>
        <authorList>
            <person name="Buettner E."/>
        </authorList>
    </citation>
    <scope>NUCLEOTIDE SEQUENCE</scope>
    <source>
        <strain evidence="3">MPL-01</strain>
    </source>
</reference>
<protein>
    <recommendedName>
        <fullName evidence="2">F-box domain-containing protein</fullName>
    </recommendedName>
</protein>
<evidence type="ECO:0000256" key="1">
    <source>
        <dbReference type="SAM" id="Coils"/>
    </source>
</evidence>
<dbReference type="InterPro" id="IPR032675">
    <property type="entry name" value="LRR_dom_sf"/>
</dbReference>
<dbReference type="SUPFAM" id="SSF52047">
    <property type="entry name" value="RNI-like"/>
    <property type="match status" value="1"/>
</dbReference>
<dbReference type="Pfam" id="PF12937">
    <property type="entry name" value="F-box-like"/>
    <property type="match status" value="1"/>
</dbReference>
<dbReference type="Proteomes" id="UP001215151">
    <property type="component" value="Unassembled WGS sequence"/>
</dbReference>
<dbReference type="SUPFAM" id="SSF81383">
    <property type="entry name" value="F-box domain"/>
    <property type="match status" value="1"/>
</dbReference>
<comment type="caution">
    <text evidence="3">The sequence shown here is derived from an EMBL/GenBank/DDBJ whole genome shotgun (WGS) entry which is preliminary data.</text>
</comment>
<proteinExistence type="predicted"/>
<dbReference type="EMBL" id="JAPEVG010000063">
    <property type="protein sequence ID" value="KAJ8488428.1"/>
    <property type="molecule type" value="Genomic_DNA"/>
</dbReference>
<feature type="domain" description="F-box" evidence="2">
    <location>
        <begin position="58"/>
        <end position="107"/>
    </location>
</feature>
<evidence type="ECO:0000313" key="3">
    <source>
        <dbReference type="EMBL" id="KAJ8488428.1"/>
    </source>
</evidence>
<evidence type="ECO:0000313" key="4">
    <source>
        <dbReference type="Proteomes" id="UP001215151"/>
    </source>
</evidence>
<keyword evidence="1" id="KW-0175">Coiled coil</keyword>
<dbReference type="Gene3D" id="3.80.10.10">
    <property type="entry name" value="Ribonuclease Inhibitor"/>
    <property type="match status" value="1"/>
</dbReference>